<dbReference type="Pfam" id="PF04055">
    <property type="entry name" value="Radical_SAM"/>
    <property type="match status" value="1"/>
</dbReference>
<proteinExistence type="predicted"/>
<comment type="caution">
    <text evidence="5">The sequence shown here is derived from an EMBL/GenBank/DDBJ whole genome shotgun (WGS) entry which is preliminary data.</text>
</comment>
<name>A0A6L3ZIS1_9FLAO</name>
<sequence>MKRGSNDKPHNSFEQLEYVPVEEWLVETEEERTELIRTSPKTIVNPVTSPDVSMSWSMNPYAGCEHGCPYCYARNSHQYWGYNSGSDFETKILYKENAAELLRKKLNTPSWNGEPIMLSGNTDCYQPVERKLGLTRQLLEVALEYGQPIGVITKNALVLRDLDVLKEMAKRDLIRVAISVTTLDAELQRALEPRASAPYKRLRAIRELSEAGIPTVAMIAPIIPGLNSHEILPLMKATSEAGAVQAKFITVRLNGQLEGIFENWLEEHYPERKSKVMNAIRQTHNGSVKAFRYGIRMAGTGRVSESLRQAYAVGQRRYYSNKKVPNLSTEHFVKLKDRQLGLFL</sequence>
<evidence type="ECO:0000259" key="4">
    <source>
        <dbReference type="SMART" id="SM00729"/>
    </source>
</evidence>
<keyword evidence="6" id="KW-1185">Reference proteome</keyword>
<dbReference type="GO" id="GO:0051536">
    <property type="term" value="F:iron-sulfur cluster binding"/>
    <property type="evidence" value="ECO:0007669"/>
    <property type="project" value="UniProtKB-KW"/>
</dbReference>
<accession>A0A6L3ZIS1</accession>
<evidence type="ECO:0000313" key="6">
    <source>
        <dbReference type="Proteomes" id="UP000484164"/>
    </source>
</evidence>
<dbReference type="PANTHER" id="PTHR43432">
    <property type="entry name" value="SLR0285 PROTEIN"/>
    <property type="match status" value="1"/>
</dbReference>
<dbReference type="OrthoDB" id="9785699at2"/>
<dbReference type="GO" id="GO:0003824">
    <property type="term" value="F:catalytic activity"/>
    <property type="evidence" value="ECO:0007669"/>
    <property type="project" value="InterPro"/>
</dbReference>
<gene>
    <name evidence="5" type="ORF">F8C82_04805</name>
</gene>
<evidence type="ECO:0000313" key="5">
    <source>
        <dbReference type="EMBL" id="KAB2817727.1"/>
    </source>
</evidence>
<dbReference type="InterPro" id="IPR007197">
    <property type="entry name" value="rSAM"/>
</dbReference>
<evidence type="ECO:0000256" key="2">
    <source>
        <dbReference type="ARBA" id="ARBA00023004"/>
    </source>
</evidence>
<dbReference type="EMBL" id="WBVQ01000001">
    <property type="protein sequence ID" value="KAB2817727.1"/>
    <property type="molecule type" value="Genomic_DNA"/>
</dbReference>
<keyword evidence="1" id="KW-0479">Metal-binding</keyword>
<dbReference type="SFLD" id="SFLDS00029">
    <property type="entry name" value="Radical_SAM"/>
    <property type="match status" value="1"/>
</dbReference>
<evidence type="ECO:0000256" key="3">
    <source>
        <dbReference type="ARBA" id="ARBA00023014"/>
    </source>
</evidence>
<dbReference type="NCBIfam" id="NF033668">
    <property type="entry name" value="rSAM_PA0069"/>
    <property type="match status" value="1"/>
</dbReference>
<dbReference type="GO" id="GO:0046872">
    <property type="term" value="F:metal ion binding"/>
    <property type="evidence" value="ECO:0007669"/>
    <property type="project" value="UniProtKB-KW"/>
</dbReference>
<organism evidence="5 6">
    <name type="scientific">Phaeocystidibacter marisrubri</name>
    <dbReference type="NCBI Taxonomy" id="1577780"/>
    <lineage>
        <taxon>Bacteria</taxon>
        <taxon>Pseudomonadati</taxon>
        <taxon>Bacteroidota</taxon>
        <taxon>Flavobacteriia</taxon>
        <taxon>Flavobacteriales</taxon>
        <taxon>Phaeocystidibacteraceae</taxon>
        <taxon>Phaeocystidibacter</taxon>
    </lineage>
</organism>
<dbReference type="InterPro" id="IPR006638">
    <property type="entry name" value="Elp3/MiaA/NifB-like_rSAM"/>
</dbReference>
<keyword evidence="3" id="KW-0411">Iron-sulfur</keyword>
<dbReference type="InterPro" id="IPR058240">
    <property type="entry name" value="rSAM_sf"/>
</dbReference>
<protein>
    <submittedName>
        <fullName evidence="5">PA0069 family radical SAM protein</fullName>
    </submittedName>
</protein>
<dbReference type="SUPFAM" id="SSF102114">
    <property type="entry name" value="Radical SAM enzymes"/>
    <property type="match status" value="1"/>
</dbReference>
<dbReference type="InterPro" id="IPR040086">
    <property type="entry name" value="MJ0683-like"/>
</dbReference>
<dbReference type="PANTHER" id="PTHR43432:SF3">
    <property type="entry name" value="SLR0285 PROTEIN"/>
    <property type="match status" value="1"/>
</dbReference>
<dbReference type="Proteomes" id="UP000484164">
    <property type="component" value="Unassembled WGS sequence"/>
</dbReference>
<dbReference type="CDD" id="cd01335">
    <property type="entry name" value="Radical_SAM"/>
    <property type="match status" value="1"/>
</dbReference>
<keyword evidence="2" id="KW-0408">Iron</keyword>
<dbReference type="RefSeq" id="WP_151692415.1">
    <property type="nucleotide sequence ID" value="NZ_BMGX01000002.1"/>
</dbReference>
<evidence type="ECO:0000256" key="1">
    <source>
        <dbReference type="ARBA" id="ARBA00022723"/>
    </source>
</evidence>
<dbReference type="AlphaFoldDB" id="A0A6L3ZIS1"/>
<reference evidence="5 6" key="1">
    <citation type="submission" date="2019-10" db="EMBL/GenBank/DDBJ databases">
        <title>Genome sequence of Phaeocystidibacter marisrubri JCM30614 (type strain).</title>
        <authorList>
            <person name="Bowman J.P."/>
        </authorList>
    </citation>
    <scope>NUCLEOTIDE SEQUENCE [LARGE SCALE GENOMIC DNA]</scope>
    <source>
        <strain evidence="5 6">JCM 30614</strain>
    </source>
</reference>
<feature type="domain" description="Elp3/MiaA/NifB-like radical SAM core" evidence="4">
    <location>
        <begin position="52"/>
        <end position="283"/>
    </location>
</feature>
<dbReference type="SMART" id="SM00729">
    <property type="entry name" value="Elp3"/>
    <property type="match status" value="1"/>
</dbReference>
<dbReference type="Gene3D" id="3.80.30.30">
    <property type="match status" value="1"/>
</dbReference>
<dbReference type="SFLD" id="SFLDG01084">
    <property type="entry name" value="Uncharacterised_Radical_SAM_Su"/>
    <property type="match status" value="1"/>
</dbReference>